<evidence type="ECO:0000259" key="13">
    <source>
        <dbReference type="PROSITE" id="PS51371"/>
    </source>
</evidence>
<dbReference type="InterPro" id="IPR016169">
    <property type="entry name" value="FAD-bd_PCMH_sub2"/>
</dbReference>
<dbReference type="PROSITE" id="PS51371">
    <property type="entry name" value="CBS"/>
    <property type="match status" value="2"/>
</dbReference>
<name>A0A0W7TTL4_9FIRM</name>
<evidence type="ECO:0000313" key="16">
    <source>
        <dbReference type="Proteomes" id="UP000053433"/>
    </source>
</evidence>
<evidence type="ECO:0008006" key="17">
    <source>
        <dbReference type="Google" id="ProtNLM"/>
    </source>
</evidence>
<evidence type="ECO:0000256" key="8">
    <source>
        <dbReference type="ARBA" id="ARBA00023136"/>
    </source>
</evidence>
<dbReference type="SUPFAM" id="SSF54631">
    <property type="entry name" value="CBS-domain pair"/>
    <property type="match status" value="1"/>
</dbReference>
<dbReference type="Proteomes" id="UP000053433">
    <property type="component" value="Unassembled WGS sequence"/>
</dbReference>
<evidence type="ECO:0000313" key="15">
    <source>
        <dbReference type="EMBL" id="KUE77176.1"/>
    </source>
</evidence>
<keyword evidence="8 10" id="KW-0472">Membrane</keyword>
<feature type="domain" description="CNNM transmembrane" evidence="14">
    <location>
        <begin position="1"/>
        <end position="202"/>
    </location>
</feature>
<dbReference type="EMBL" id="LMUA01000004">
    <property type="protein sequence ID" value="KUE77176.1"/>
    <property type="molecule type" value="Genomic_DNA"/>
</dbReference>
<dbReference type="GO" id="GO:0005886">
    <property type="term" value="C:plasma membrane"/>
    <property type="evidence" value="ECO:0007669"/>
    <property type="project" value="UniProtKB-SubCell"/>
</dbReference>
<dbReference type="PANTHER" id="PTHR43099:SF5">
    <property type="entry name" value="HLYC_CORC FAMILY TRANSPORTER"/>
    <property type="match status" value="1"/>
</dbReference>
<dbReference type="InterPro" id="IPR005170">
    <property type="entry name" value="Transptr-assoc_dom"/>
</dbReference>
<accession>A0A0W7TTL4</accession>
<dbReference type="Pfam" id="PF00571">
    <property type="entry name" value="CBS"/>
    <property type="match status" value="2"/>
</dbReference>
<keyword evidence="7 9" id="KW-0129">CBS domain</keyword>
<dbReference type="FunFam" id="3.10.580.10:FF:000002">
    <property type="entry name" value="Magnesium/cobalt efflux protein CorC"/>
    <property type="match status" value="1"/>
</dbReference>
<sequence>MDTVLPSLFLQVILIASNAFFAMSEFAVVSVNTQKMKRLAEGGSKPAARLLVITEAPSDFLATIQVGVTLSGFLASAAAADSFADPLVSALSFIPIPASTLRGVTVFLITIILSYFMLIFGELAPKRIAMKNPDGVALKVVGVIWALNKVCKPVIKLIAASTNLVLRPLGIGPASDEEPVAEEDILMMVEAGEETGTVDEREHEMIKNIFEFDDRKVSEIMTHRTDVVGVPVTATLQDIVALQAENRFSRIPVYKEDLDDIVGAVFVKDLVPLLEPGRYADATPEKYMRSVLYVPEGMTCSNLLHAFQKARVHLAIVVDEYGGTEGMVTMEDLLETIVGDLDDEHEEDNAVVTLADGVYEVGGDVPVNELEGLLGEDIFENADCDTIGGFITETLGRIPQAGETLPLETLGYTLTVAEATPRAVTKVTITRTAEKTADPQPAPEQKRRFGRKKDRDGEK</sequence>
<comment type="subcellular location">
    <subcellularLocation>
        <location evidence="1">Cell membrane</location>
        <topology evidence="1">Multi-pass membrane protein</topology>
    </subcellularLocation>
</comment>
<evidence type="ECO:0000256" key="7">
    <source>
        <dbReference type="ARBA" id="ARBA00023122"/>
    </source>
</evidence>
<evidence type="ECO:0000259" key="14">
    <source>
        <dbReference type="PROSITE" id="PS51846"/>
    </source>
</evidence>
<dbReference type="Gene3D" id="3.10.580.10">
    <property type="entry name" value="CBS-domain"/>
    <property type="match status" value="1"/>
</dbReference>
<evidence type="ECO:0000256" key="3">
    <source>
        <dbReference type="ARBA" id="ARBA00022475"/>
    </source>
</evidence>
<comment type="similarity">
    <text evidence="2">Belongs to the UPF0053 family.</text>
</comment>
<evidence type="ECO:0000256" key="9">
    <source>
        <dbReference type="PROSITE-ProRule" id="PRU00703"/>
    </source>
</evidence>
<dbReference type="InterPro" id="IPR051676">
    <property type="entry name" value="UPF0053_domain"/>
</dbReference>
<dbReference type="AlphaFoldDB" id="A0A0W7TTL4"/>
<evidence type="ECO:0000256" key="4">
    <source>
        <dbReference type="ARBA" id="ARBA00022692"/>
    </source>
</evidence>
<proteinExistence type="inferred from homology"/>
<keyword evidence="3" id="KW-1003">Cell membrane</keyword>
<dbReference type="CDD" id="cd04590">
    <property type="entry name" value="CBS_pair_CorC_HlyC_assoc"/>
    <property type="match status" value="1"/>
</dbReference>
<dbReference type="PROSITE" id="PS51846">
    <property type="entry name" value="CNNM"/>
    <property type="match status" value="1"/>
</dbReference>
<dbReference type="Pfam" id="PF03471">
    <property type="entry name" value="CorC_HlyC"/>
    <property type="match status" value="1"/>
</dbReference>
<evidence type="ECO:0000256" key="11">
    <source>
        <dbReference type="SAM" id="MobiDB-lite"/>
    </source>
</evidence>
<dbReference type="RefSeq" id="WP_058722855.1">
    <property type="nucleotide sequence ID" value="NZ_CAUDWH010000023.1"/>
</dbReference>
<feature type="domain" description="CBS" evidence="13">
    <location>
        <begin position="221"/>
        <end position="282"/>
    </location>
</feature>
<feature type="transmembrane region" description="Helical" evidence="12">
    <location>
        <begin position="6"/>
        <end position="29"/>
    </location>
</feature>
<evidence type="ECO:0000256" key="6">
    <source>
        <dbReference type="ARBA" id="ARBA00022989"/>
    </source>
</evidence>
<evidence type="ECO:0000256" key="10">
    <source>
        <dbReference type="PROSITE-ProRule" id="PRU01193"/>
    </source>
</evidence>
<dbReference type="PANTHER" id="PTHR43099">
    <property type="entry name" value="UPF0053 PROTEIN YRKA"/>
    <property type="match status" value="1"/>
</dbReference>
<dbReference type="InterPro" id="IPR000644">
    <property type="entry name" value="CBS_dom"/>
</dbReference>
<keyword evidence="4 10" id="KW-0812">Transmembrane</keyword>
<comment type="caution">
    <text evidence="15">The sequence shown here is derived from an EMBL/GenBank/DDBJ whole genome shotgun (WGS) entry which is preliminary data.</text>
</comment>
<dbReference type="SUPFAM" id="SSF56176">
    <property type="entry name" value="FAD-binding/transporter-associated domain-like"/>
    <property type="match status" value="1"/>
</dbReference>
<dbReference type="Pfam" id="PF01595">
    <property type="entry name" value="CNNM"/>
    <property type="match status" value="1"/>
</dbReference>
<dbReference type="GO" id="GO:0050660">
    <property type="term" value="F:flavin adenine dinucleotide binding"/>
    <property type="evidence" value="ECO:0007669"/>
    <property type="project" value="InterPro"/>
</dbReference>
<evidence type="ECO:0000256" key="12">
    <source>
        <dbReference type="SAM" id="Phobius"/>
    </source>
</evidence>
<organism evidence="15 16">
    <name type="scientific">Ruthenibacterium lactatiformans</name>
    <dbReference type="NCBI Taxonomy" id="1550024"/>
    <lineage>
        <taxon>Bacteria</taxon>
        <taxon>Bacillati</taxon>
        <taxon>Bacillota</taxon>
        <taxon>Clostridia</taxon>
        <taxon>Eubacteriales</taxon>
        <taxon>Oscillospiraceae</taxon>
        <taxon>Ruthenibacterium</taxon>
    </lineage>
</organism>
<dbReference type="InterPro" id="IPR036318">
    <property type="entry name" value="FAD-bd_PCMH-like_sf"/>
</dbReference>
<dbReference type="InterPro" id="IPR002550">
    <property type="entry name" value="CNNM"/>
</dbReference>
<dbReference type="SMART" id="SM00116">
    <property type="entry name" value="CBS"/>
    <property type="match status" value="2"/>
</dbReference>
<protein>
    <recommendedName>
        <fullName evidence="17">HlyC/CorC family transporter</fullName>
    </recommendedName>
</protein>
<feature type="domain" description="CBS" evidence="13">
    <location>
        <begin position="287"/>
        <end position="347"/>
    </location>
</feature>
<keyword evidence="5" id="KW-0677">Repeat</keyword>
<evidence type="ECO:0000256" key="5">
    <source>
        <dbReference type="ARBA" id="ARBA00022737"/>
    </source>
</evidence>
<gene>
    <name evidence="15" type="ORF">ASJ35_04600</name>
</gene>
<dbReference type="InterPro" id="IPR044751">
    <property type="entry name" value="Ion_transp-like_CBS"/>
</dbReference>
<evidence type="ECO:0000256" key="1">
    <source>
        <dbReference type="ARBA" id="ARBA00004651"/>
    </source>
</evidence>
<feature type="transmembrane region" description="Helical" evidence="12">
    <location>
        <begin position="100"/>
        <end position="121"/>
    </location>
</feature>
<dbReference type="SMART" id="SM01091">
    <property type="entry name" value="CorC_HlyC"/>
    <property type="match status" value="1"/>
</dbReference>
<dbReference type="Gene3D" id="3.30.465.10">
    <property type="match status" value="1"/>
</dbReference>
<evidence type="ECO:0000256" key="2">
    <source>
        <dbReference type="ARBA" id="ARBA00006337"/>
    </source>
</evidence>
<dbReference type="InterPro" id="IPR046342">
    <property type="entry name" value="CBS_dom_sf"/>
</dbReference>
<keyword evidence="6 10" id="KW-1133">Transmembrane helix</keyword>
<reference evidence="15 16" key="1">
    <citation type="submission" date="2015-10" db="EMBL/GenBank/DDBJ databases">
        <title>A novel member of the family Ruminococcaceae isolated from human faeces.</title>
        <authorList>
            <person name="Shkoporov A.N."/>
            <person name="Chaplin A.V."/>
            <person name="Motuzova O.V."/>
            <person name="Kafarskaia L.I."/>
            <person name="Efimov B.A."/>
        </authorList>
    </citation>
    <scope>NUCLEOTIDE SEQUENCE [LARGE SCALE GENOMIC DNA]</scope>
    <source>
        <strain evidence="15 16">668</strain>
    </source>
</reference>
<feature type="region of interest" description="Disordered" evidence="11">
    <location>
        <begin position="430"/>
        <end position="459"/>
    </location>
</feature>